<organism evidence="14 15">
    <name type="scientific">Bathycoccus prasinos</name>
    <dbReference type="NCBI Taxonomy" id="41875"/>
    <lineage>
        <taxon>Eukaryota</taxon>
        <taxon>Viridiplantae</taxon>
        <taxon>Chlorophyta</taxon>
        <taxon>Mamiellophyceae</taxon>
        <taxon>Mamiellales</taxon>
        <taxon>Bathycoccaceae</taxon>
        <taxon>Bathycoccus</taxon>
    </lineage>
</organism>
<dbReference type="Gene3D" id="3.30.200.20">
    <property type="entry name" value="Phosphorylase Kinase, domain 1"/>
    <property type="match status" value="1"/>
</dbReference>
<proteinExistence type="inferred from homology"/>
<keyword evidence="3" id="KW-0723">Serine/threonine-protein kinase</keyword>
<evidence type="ECO:0000256" key="4">
    <source>
        <dbReference type="ARBA" id="ARBA00022553"/>
    </source>
</evidence>
<dbReference type="PROSITE" id="PS00107">
    <property type="entry name" value="PROTEIN_KINASE_ATP"/>
    <property type="match status" value="1"/>
</dbReference>
<evidence type="ECO:0000256" key="8">
    <source>
        <dbReference type="ARBA" id="ARBA00022840"/>
    </source>
</evidence>
<dbReference type="eggNOG" id="KOG0660">
    <property type="taxonomic scope" value="Eukaryota"/>
</dbReference>
<dbReference type="EMBL" id="FO082275">
    <property type="protein sequence ID" value="CCO16213.1"/>
    <property type="molecule type" value="Genomic_DNA"/>
</dbReference>
<evidence type="ECO:0000256" key="1">
    <source>
        <dbReference type="ARBA" id="ARBA00008832"/>
    </source>
</evidence>
<dbReference type="EC" id="2.7.11.24" evidence="2"/>
<dbReference type="GO" id="GO:0005524">
    <property type="term" value="F:ATP binding"/>
    <property type="evidence" value="ECO:0007669"/>
    <property type="project" value="UniProtKB-UniRule"/>
</dbReference>
<dbReference type="GO" id="GO:0106310">
    <property type="term" value="F:protein serine kinase activity"/>
    <property type="evidence" value="ECO:0007669"/>
    <property type="project" value="RHEA"/>
</dbReference>
<evidence type="ECO:0000313" key="15">
    <source>
        <dbReference type="Proteomes" id="UP000198341"/>
    </source>
</evidence>
<evidence type="ECO:0000256" key="12">
    <source>
        <dbReference type="SAM" id="MobiDB-lite"/>
    </source>
</evidence>
<feature type="compositionally biased region" description="Basic and acidic residues" evidence="12">
    <location>
        <begin position="15"/>
        <end position="26"/>
    </location>
</feature>
<dbReference type="FunFam" id="1.10.510.10:FF:000017">
    <property type="entry name" value="Mitogen-activated protein kinase"/>
    <property type="match status" value="1"/>
</dbReference>
<evidence type="ECO:0000256" key="5">
    <source>
        <dbReference type="ARBA" id="ARBA00022679"/>
    </source>
</evidence>
<reference evidence="14 15" key="1">
    <citation type="submission" date="2011-10" db="EMBL/GenBank/DDBJ databases">
        <authorList>
            <person name="Genoscope - CEA"/>
        </authorList>
    </citation>
    <scope>NUCLEOTIDE SEQUENCE [LARGE SCALE GENOMIC DNA]</scope>
    <source>
        <strain evidence="14 15">RCC 1105</strain>
    </source>
</reference>
<accession>K8F3U0</accession>
<keyword evidence="8 11" id="KW-0067">ATP-binding</keyword>
<comment type="catalytic activity">
    <reaction evidence="9">
        <text>L-threonyl-[protein] + ATP = O-phospho-L-threonyl-[protein] + ADP + H(+)</text>
        <dbReference type="Rhea" id="RHEA:46608"/>
        <dbReference type="Rhea" id="RHEA-COMP:11060"/>
        <dbReference type="Rhea" id="RHEA-COMP:11605"/>
        <dbReference type="ChEBI" id="CHEBI:15378"/>
        <dbReference type="ChEBI" id="CHEBI:30013"/>
        <dbReference type="ChEBI" id="CHEBI:30616"/>
        <dbReference type="ChEBI" id="CHEBI:61977"/>
        <dbReference type="ChEBI" id="CHEBI:456216"/>
        <dbReference type="EC" id="2.7.11.24"/>
    </reaction>
</comment>
<dbReference type="OrthoDB" id="2396at2759"/>
<feature type="region of interest" description="Disordered" evidence="12">
    <location>
        <begin position="1"/>
        <end position="26"/>
    </location>
</feature>
<dbReference type="InterPro" id="IPR003527">
    <property type="entry name" value="MAP_kinase_CS"/>
</dbReference>
<dbReference type="PROSITE" id="PS50011">
    <property type="entry name" value="PROTEIN_KINASE_DOM"/>
    <property type="match status" value="1"/>
</dbReference>
<feature type="binding site" evidence="11">
    <location>
        <position position="71"/>
    </location>
    <ligand>
        <name>ATP</name>
        <dbReference type="ChEBI" id="CHEBI:30616"/>
    </ligand>
</feature>
<dbReference type="SUPFAM" id="SSF56112">
    <property type="entry name" value="Protein kinase-like (PK-like)"/>
    <property type="match status" value="1"/>
</dbReference>
<dbReference type="FunFam" id="3.30.200.20:FF:000046">
    <property type="entry name" value="Mitogen-activated protein kinase"/>
    <property type="match status" value="1"/>
</dbReference>
<evidence type="ECO:0000256" key="10">
    <source>
        <dbReference type="ARBA" id="ARBA00048312"/>
    </source>
</evidence>
<dbReference type="Proteomes" id="UP000198341">
    <property type="component" value="Chromosome 4"/>
</dbReference>
<dbReference type="InterPro" id="IPR011009">
    <property type="entry name" value="Kinase-like_dom_sf"/>
</dbReference>
<protein>
    <recommendedName>
        <fullName evidence="2">mitogen-activated protein kinase</fullName>
        <ecNumber evidence="2">2.7.11.24</ecNumber>
    </recommendedName>
</protein>
<dbReference type="InterPro" id="IPR000719">
    <property type="entry name" value="Prot_kinase_dom"/>
</dbReference>
<dbReference type="Pfam" id="PF00069">
    <property type="entry name" value="Pkinase"/>
    <property type="match status" value="1"/>
</dbReference>
<evidence type="ECO:0000259" key="13">
    <source>
        <dbReference type="PROSITE" id="PS50011"/>
    </source>
</evidence>
<feature type="domain" description="Protein kinase" evidence="13">
    <location>
        <begin position="41"/>
        <end position="333"/>
    </location>
</feature>
<evidence type="ECO:0000256" key="11">
    <source>
        <dbReference type="PROSITE-ProRule" id="PRU10141"/>
    </source>
</evidence>
<gene>
    <name evidence="14" type="ORF">Bathy04g00350</name>
</gene>
<keyword evidence="7" id="KW-0418">Kinase</keyword>
<dbReference type="Gene3D" id="1.10.510.10">
    <property type="entry name" value="Transferase(Phosphotransferase) domain 1"/>
    <property type="match status" value="1"/>
</dbReference>
<dbReference type="InterPro" id="IPR050117">
    <property type="entry name" value="MAPK"/>
</dbReference>
<comment type="catalytic activity">
    <reaction evidence="10">
        <text>L-seryl-[protein] + ATP = O-phospho-L-seryl-[protein] + ADP + H(+)</text>
        <dbReference type="Rhea" id="RHEA:17989"/>
        <dbReference type="Rhea" id="RHEA-COMP:9863"/>
        <dbReference type="Rhea" id="RHEA-COMP:11604"/>
        <dbReference type="ChEBI" id="CHEBI:15378"/>
        <dbReference type="ChEBI" id="CHEBI:29999"/>
        <dbReference type="ChEBI" id="CHEBI:30616"/>
        <dbReference type="ChEBI" id="CHEBI:83421"/>
        <dbReference type="ChEBI" id="CHEBI:456216"/>
        <dbReference type="EC" id="2.7.11.24"/>
    </reaction>
</comment>
<dbReference type="KEGG" id="bpg:Bathy04g00350"/>
<name>K8F3U0_9CHLO</name>
<dbReference type="PANTHER" id="PTHR24055">
    <property type="entry name" value="MITOGEN-ACTIVATED PROTEIN KINASE"/>
    <property type="match status" value="1"/>
</dbReference>
<dbReference type="GO" id="GO:0004707">
    <property type="term" value="F:MAP kinase activity"/>
    <property type="evidence" value="ECO:0007669"/>
    <property type="project" value="UniProtKB-EC"/>
</dbReference>
<dbReference type="STRING" id="41875.K8F3U0"/>
<dbReference type="PROSITE" id="PS01351">
    <property type="entry name" value="MAPK"/>
    <property type="match status" value="1"/>
</dbReference>
<feature type="region of interest" description="Disordered" evidence="12">
    <location>
        <begin position="461"/>
        <end position="480"/>
    </location>
</feature>
<evidence type="ECO:0000256" key="7">
    <source>
        <dbReference type="ARBA" id="ARBA00022777"/>
    </source>
</evidence>
<keyword evidence="6 11" id="KW-0547">Nucleotide-binding</keyword>
<feature type="compositionally biased region" description="Polar residues" evidence="12">
    <location>
        <begin position="464"/>
        <end position="480"/>
    </location>
</feature>
<dbReference type="InterPro" id="IPR017441">
    <property type="entry name" value="Protein_kinase_ATP_BS"/>
</dbReference>
<keyword evidence="5" id="KW-0808">Transferase</keyword>
<keyword evidence="4" id="KW-0597">Phosphoprotein</keyword>
<dbReference type="CDD" id="cd07859">
    <property type="entry name" value="STKc_TDY_MAPK"/>
    <property type="match status" value="1"/>
</dbReference>
<evidence type="ECO:0000256" key="9">
    <source>
        <dbReference type="ARBA" id="ARBA00047592"/>
    </source>
</evidence>
<keyword evidence="15" id="KW-1185">Reference proteome</keyword>
<sequence>MGDNQHPHSSSDQPTSHEEGQHNNQRRENEFFSEFEDANRYSVHEVIGKGSYGVVCSATDTKTDKKVAVKKITDIFEHVSDATRILREVKLLRALKHPDVVEILHILLPSNPREFKDVYVVFELLDTDLHQVIKANDDLTQDHHQFFLYQLLRGLKYIHTANVYHRDLKPKNILANADCKLKICDFGLARPSFHDQGPTTVFWTDYVATRWYRAPELCGSFFTKYTPAIDIWSIGCIFAEILNGKPIFPGKNVVNQLEIITDILGTPTLEQIAKVRNEKARRFLGTMRVKPKAILKDKFPKASEKALKLLSRLLAFDPDERPNATEALQDPYFEGLADPSREPTARPVKVEDFEFEKRKIGKEEVRRLLYEEILEYHPQAKREFEGAELGSSYRSGEGDQFGAQFAAAQIQEDMAAGSKSAIARKSQSLPREKMNAYVKNAEEEYGERVKRQAAEQVYREKVNSESFSEGRSNGSPSIQDDISFEKEKLSSATAAAYSMTQSEMDEMIDVVETMSLDDADVEELERNARQMLENR</sequence>
<dbReference type="GeneID" id="19016061"/>
<evidence type="ECO:0000256" key="2">
    <source>
        <dbReference type="ARBA" id="ARBA00012411"/>
    </source>
</evidence>
<dbReference type="AlphaFoldDB" id="K8F3U0"/>
<dbReference type="RefSeq" id="XP_007513688.1">
    <property type="nucleotide sequence ID" value="XM_007513626.1"/>
</dbReference>
<dbReference type="SMART" id="SM00220">
    <property type="entry name" value="S_TKc"/>
    <property type="match status" value="1"/>
</dbReference>
<evidence type="ECO:0000256" key="3">
    <source>
        <dbReference type="ARBA" id="ARBA00022527"/>
    </source>
</evidence>
<comment type="similarity">
    <text evidence="1">Belongs to the protein kinase superfamily. CMGC Ser/Thr protein kinase family. MAP kinase subfamily.</text>
</comment>
<evidence type="ECO:0000313" key="14">
    <source>
        <dbReference type="EMBL" id="CCO16213.1"/>
    </source>
</evidence>
<evidence type="ECO:0000256" key="6">
    <source>
        <dbReference type="ARBA" id="ARBA00022741"/>
    </source>
</evidence>